<evidence type="ECO:0000313" key="2">
    <source>
        <dbReference type="EMBL" id="QDS77056.1"/>
    </source>
</evidence>
<organism evidence="2 3">
    <name type="scientific">Venturia effusa</name>
    <dbReference type="NCBI Taxonomy" id="50376"/>
    <lineage>
        <taxon>Eukaryota</taxon>
        <taxon>Fungi</taxon>
        <taxon>Dikarya</taxon>
        <taxon>Ascomycota</taxon>
        <taxon>Pezizomycotina</taxon>
        <taxon>Dothideomycetes</taxon>
        <taxon>Pleosporomycetidae</taxon>
        <taxon>Venturiales</taxon>
        <taxon>Venturiaceae</taxon>
        <taxon>Venturia</taxon>
    </lineage>
</organism>
<feature type="region of interest" description="Disordered" evidence="1">
    <location>
        <begin position="95"/>
        <end position="119"/>
    </location>
</feature>
<evidence type="ECO:0000313" key="3">
    <source>
        <dbReference type="Proteomes" id="UP000316270"/>
    </source>
</evidence>
<proteinExistence type="predicted"/>
<dbReference type="EMBL" id="CP042200">
    <property type="protein sequence ID" value="QDS77056.1"/>
    <property type="molecule type" value="Genomic_DNA"/>
</dbReference>
<reference evidence="2 3" key="1">
    <citation type="submission" date="2019-07" db="EMBL/GenBank/DDBJ databases">
        <title>Finished genome of Venturia effusa.</title>
        <authorList>
            <person name="Young C.A."/>
            <person name="Cox M.P."/>
            <person name="Ganley A.R.D."/>
            <person name="David W.J."/>
        </authorList>
    </citation>
    <scope>NUCLEOTIDE SEQUENCE [LARGE SCALE GENOMIC DNA]</scope>
    <source>
        <strain evidence="3">albino</strain>
    </source>
</reference>
<dbReference type="OrthoDB" id="10394648at2759"/>
<feature type="region of interest" description="Disordered" evidence="1">
    <location>
        <begin position="1"/>
        <end position="22"/>
    </location>
</feature>
<sequence length="178" mass="20532">MNWLPRKATPRPPLSPRPETPLSFNQPFITDVDILHKCRVAPLRDWINTYHNYDPKKITREWSLLALRSAVTMITYAVHTMSRDVVDIQAALDENRSDDESENQSILSEGAVESEDERRDREKKELQFRQIVFLEASVKDLLKAYQADHDALMIEDRIAECQRILIMIVGTDQNGAAI</sequence>
<name>A0A517LN94_9PEZI</name>
<gene>
    <name evidence="2" type="ORF">FKW77_006986</name>
</gene>
<evidence type="ECO:0000256" key="1">
    <source>
        <dbReference type="SAM" id="MobiDB-lite"/>
    </source>
</evidence>
<protein>
    <submittedName>
        <fullName evidence="2">Uncharacterized protein</fullName>
    </submittedName>
</protein>
<keyword evidence="3" id="KW-1185">Reference proteome</keyword>
<feature type="compositionally biased region" description="Pro residues" evidence="1">
    <location>
        <begin position="10"/>
        <end position="19"/>
    </location>
</feature>
<accession>A0A517LN94</accession>
<dbReference type="AlphaFoldDB" id="A0A517LN94"/>
<dbReference type="Proteomes" id="UP000316270">
    <property type="component" value="Chromosome 16"/>
</dbReference>